<evidence type="ECO:0000313" key="2">
    <source>
        <dbReference type="EMBL" id="CAB4590994.1"/>
    </source>
</evidence>
<dbReference type="PANTHER" id="PTHR34404">
    <property type="entry name" value="REGULATORY PROTEIN, FMDB FAMILY"/>
    <property type="match status" value="1"/>
</dbReference>
<accession>A0A6J6FVH9</accession>
<proteinExistence type="predicted"/>
<feature type="domain" description="Putative regulatory protein FmdB zinc ribbon" evidence="1">
    <location>
        <begin position="1"/>
        <end position="41"/>
    </location>
</feature>
<dbReference type="InterPro" id="IPR013429">
    <property type="entry name" value="Regulatory_FmdB_Zinc_ribbon"/>
</dbReference>
<dbReference type="EMBL" id="CAEZUI010000018">
    <property type="protein sequence ID" value="CAB4590994.1"/>
    <property type="molecule type" value="Genomic_DNA"/>
</dbReference>
<gene>
    <name evidence="2" type="ORF">UFOPK1807_00281</name>
</gene>
<dbReference type="NCBIfam" id="TIGR02605">
    <property type="entry name" value="CxxC_CxxC_SSSS"/>
    <property type="match status" value="1"/>
</dbReference>
<organism evidence="2">
    <name type="scientific">freshwater metagenome</name>
    <dbReference type="NCBI Taxonomy" id="449393"/>
    <lineage>
        <taxon>unclassified sequences</taxon>
        <taxon>metagenomes</taxon>
        <taxon>ecological metagenomes</taxon>
    </lineage>
</organism>
<dbReference type="Pfam" id="PF09723">
    <property type="entry name" value="Zn_ribbon_8"/>
    <property type="match status" value="1"/>
</dbReference>
<protein>
    <submittedName>
        <fullName evidence="2">Unannotated protein</fullName>
    </submittedName>
</protein>
<sequence length="65" mass="7011">MPTYQYACGACGHAFEAFQSFAEEALTQCPECKGEIKKVYSAVGVVFKGSGFYKTDSAPKKSTSE</sequence>
<dbReference type="SMART" id="SM00834">
    <property type="entry name" value="CxxC_CXXC_SSSS"/>
    <property type="match status" value="1"/>
</dbReference>
<dbReference type="PANTHER" id="PTHR34404:SF2">
    <property type="entry name" value="CONSERVED SERINE RICH PROTEIN"/>
    <property type="match status" value="1"/>
</dbReference>
<dbReference type="AlphaFoldDB" id="A0A6J6FVH9"/>
<name>A0A6J6FVH9_9ZZZZ</name>
<evidence type="ECO:0000259" key="1">
    <source>
        <dbReference type="SMART" id="SM00834"/>
    </source>
</evidence>
<reference evidence="2" key="1">
    <citation type="submission" date="2020-05" db="EMBL/GenBank/DDBJ databases">
        <authorList>
            <person name="Chiriac C."/>
            <person name="Salcher M."/>
            <person name="Ghai R."/>
            <person name="Kavagutti S V."/>
        </authorList>
    </citation>
    <scope>NUCLEOTIDE SEQUENCE</scope>
</reference>